<dbReference type="AlphaFoldDB" id="A0A518CWX5"/>
<keyword evidence="4" id="KW-1185">Reference proteome</keyword>
<reference evidence="3 4" key="1">
    <citation type="submission" date="2019-02" db="EMBL/GenBank/DDBJ databases">
        <title>Deep-cultivation of Planctomycetes and their phenomic and genomic characterization uncovers novel biology.</title>
        <authorList>
            <person name="Wiegand S."/>
            <person name="Jogler M."/>
            <person name="Boedeker C."/>
            <person name="Pinto D."/>
            <person name="Vollmers J."/>
            <person name="Rivas-Marin E."/>
            <person name="Kohn T."/>
            <person name="Peeters S.H."/>
            <person name="Heuer A."/>
            <person name="Rast P."/>
            <person name="Oberbeckmann S."/>
            <person name="Bunk B."/>
            <person name="Jeske O."/>
            <person name="Meyerdierks A."/>
            <person name="Storesund J.E."/>
            <person name="Kallscheuer N."/>
            <person name="Luecker S."/>
            <person name="Lage O.M."/>
            <person name="Pohl T."/>
            <person name="Merkel B.J."/>
            <person name="Hornburger P."/>
            <person name="Mueller R.-W."/>
            <person name="Bruemmer F."/>
            <person name="Labrenz M."/>
            <person name="Spormann A.M."/>
            <person name="Op den Camp H."/>
            <person name="Overmann J."/>
            <person name="Amann R."/>
            <person name="Jetten M.S.M."/>
            <person name="Mascher T."/>
            <person name="Medema M.H."/>
            <person name="Devos D.P."/>
            <person name="Kaster A.-K."/>
            <person name="Ovreas L."/>
            <person name="Rohde M."/>
            <person name="Galperin M.Y."/>
            <person name="Jogler C."/>
        </authorList>
    </citation>
    <scope>NUCLEOTIDE SEQUENCE [LARGE SCALE GENOMIC DNA]</scope>
    <source>
        <strain evidence="3 4">Pla163</strain>
    </source>
</reference>
<feature type="transmembrane region" description="Helical" evidence="2">
    <location>
        <begin position="110"/>
        <end position="134"/>
    </location>
</feature>
<sequence length="367" mass="37023">MNAAVSGAAVVVLAAVWAFVVARACGASQVSARPTAVELGRRAFERLRVWRPCRARLGGTSAFALLLGVVALRDHFDAAITAGVGRDLAPWFARFEGGWHGALREALPHWVVVGAAFGSGALPLALALGTAVGLRCRSSEGARCAAVDDAAGGGVDRSGSSTLDGTVTEAADRAEAATSNDATTGAADRSERSTMDVAANEASDRADAATVAGAANGNARAPAEARSGAKHLGARTDAPNAPPRADLAGTSWVVWCAAAVVLPAAALVPLSEPAASGLVHVAPVADSLWSRAPFALFDADRDALVSLPLAALGAAALGARRARATHLARLFTGAALVLAICAVVAGESWFATLPLTALAGWLAHRTV</sequence>
<gene>
    <name evidence="3" type="ORF">Pla163_08320</name>
</gene>
<evidence type="ECO:0000256" key="1">
    <source>
        <dbReference type="SAM" id="MobiDB-lite"/>
    </source>
</evidence>
<feature type="compositionally biased region" description="Low complexity" evidence="1">
    <location>
        <begin position="215"/>
        <end position="225"/>
    </location>
</feature>
<protein>
    <submittedName>
        <fullName evidence="3">Uncharacterized protein</fullName>
    </submittedName>
</protein>
<accession>A0A518CWX5</accession>
<feature type="region of interest" description="Disordered" evidence="1">
    <location>
        <begin position="215"/>
        <end position="243"/>
    </location>
</feature>
<dbReference type="Proteomes" id="UP000319342">
    <property type="component" value="Chromosome"/>
</dbReference>
<organism evidence="3 4">
    <name type="scientific">Rohdeia mirabilis</name>
    <dbReference type="NCBI Taxonomy" id="2528008"/>
    <lineage>
        <taxon>Bacteria</taxon>
        <taxon>Pseudomonadati</taxon>
        <taxon>Planctomycetota</taxon>
        <taxon>Planctomycetia</taxon>
        <taxon>Planctomycetia incertae sedis</taxon>
        <taxon>Rohdeia</taxon>
    </lineage>
</organism>
<evidence type="ECO:0000256" key="2">
    <source>
        <dbReference type="SAM" id="Phobius"/>
    </source>
</evidence>
<keyword evidence="2" id="KW-0472">Membrane</keyword>
<dbReference type="EMBL" id="CP036290">
    <property type="protein sequence ID" value="QDU83731.1"/>
    <property type="molecule type" value="Genomic_DNA"/>
</dbReference>
<dbReference type="RefSeq" id="WP_145183956.1">
    <property type="nucleotide sequence ID" value="NZ_CP036290.1"/>
</dbReference>
<evidence type="ECO:0000313" key="3">
    <source>
        <dbReference type="EMBL" id="QDU83731.1"/>
    </source>
</evidence>
<keyword evidence="2" id="KW-1133">Transmembrane helix</keyword>
<keyword evidence="2" id="KW-0812">Transmembrane</keyword>
<proteinExistence type="predicted"/>
<feature type="region of interest" description="Disordered" evidence="1">
    <location>
        <begin position="172"/>
        <end position="203"/>
    </location>
</feature>
<evidence type="ECO:0000313" key="4">
    <source>
        <dbReference type="Proteomes" id="UP000319342"/>
    </source>
</evidence>
<feature type="transmembrane region" description="Helical" evidence="2">
    <location>
        <begin position="331"/>
        <end position="351"/>
    </location>
</feature>
<name>A0A518CWX5_9BACT</name>